<keyword evidence="2" id="KW-1185">Reference proteome</keyword>
<evidence type="ECO:0000313" key="2">
    <source>
        <dbReference type="Proteomes" id="UP001597058"/>
    </source>
</evidence>
<comment type="caution">
    <text evidence="1">The sequence shown here is derived from an EMBL/GenBank/DDBJ whole genome shotgun (WGS) entry which is preliminary data.</text>
</comment>
<sequence>MVKNLDGVSAEDGAPVPSEQIPVAVTAGELVYSDGATQTFTPDGATRYVDGGNQTEGTWSVTDDGFFCSFWPPTYRASYDLRWMVENGTIVGLRFQDIKSKASFNACYT</sequence>
<evidence type="ECO:0000313" key="1">
    <source>
        <dbReference type="EMBL" id="MFD1312945.1"/>
    </source>
</evidence>
<dbReference type="Proteomes" id="UP001597058">
    <property type="component" value="Unassembled WGS sequence"/>
</dbReference>
<protein>
    <submittedName>
        <fullName evidence="1">Uncharacterized protein</fullName>
    </submittedName>
</protein>
<proteinExistence type="predicted"/>
<reference evidence="2" key="1">
    <citation type="journal article" date="2019" name="Int. J. Syst. Evol. Microbiol.">
        <title>The Global Catalogue of Microorganisms (GCM) 10K type strain sequencing project: providing services to taxonomists for standard genome sequencing and annotation.</title>
        <authorList>
            <consortium name="The Broad Institute Genomics Platform"/>
            <consortium name="The Broad Institute Genome Sequencing Center for Infectious Disease"/>
            <person name="Wu L."/>
            <person name="Ma J."/>
        </authorList>
    </citation>
    <scope>NUCLEOTIDE SEQUENCE [LARGE SCALE GENOMIC DNA]</scope>
    <source>
        <strain evidence="2">CGMCC 4.7020</strain>
    </source>
</reference>
<accession>A0ABW3XUC2</accession>
<dbReference type="EMBL" id="JBHTMM010000148">
    <property type="protein sequence ID" value="MFD1312945.1"/>
    <property type="molecule type" value="Genomic_DNA"/>
</dbReference>
<name>A0ABW3XUC2_9ACTN</name>
<dbReference type="RefSeq" id="WP_381239934.1">
    <property type="nucleotide sequence ID" value="NZ_JBHSKH010000076.1"/>
</dbReference>
<organism evidence="1 2">
    <name type="scientific">Streptomyces kaempferi</name>
    <dbReference type="NCBI Taxonomy" id="333725"/>
    <lineage>
        <taxon>Bacteria</taxon>
        <taxon>Bacillati</taxon>
        <taxon>Actinomycetota</taxon>
        <taxon>Actinomycetes</taxon>
        <taxon>Kitasatosporales</taxon>
        <taxon>Streptomycetaceae</taxon>
        <taxon>Streptomyces</taxon>
    </lineage>
</organism>
<gene>
    <name evidence="1" type="ORF">ACFQ5X_45260</name>
</gene>